<comment type="catalytic activity">
    <reaction evidence="1 8">
        <text>S-ubiquitinyl-[E2 ubiquitin-conjugating enzyme]-L-cysteine + [acceptor protein]-L-lysine = [E2 ubiquitin-conjugating enzyme]-L-cysteine + N(6)-ubiquitinyl-[acceptor protein]-L-lysine.</text>
        <dbReference type="EC" id="2.3.2.27"/>
    </reaction>
</comment>
<dbReference type="Pfam" id="PF18995">
    <property type="entry name" value="PRT6_C"/>
    <property type="match status" value="1"/>
</dbReference>
<evidence type="ECO:0000256" key="1">
    <source>
        <dbReference type="ARBA" id="ARBA00000900"/>
    </source>
</evidence>
<keyword evidence="5 8" id="KW-0833">Ubl conjugation pathway</keyword>
<dbReference type="Proteomes" id="UP000323011">
    <property type="component" value="Unassembled WGS sequence"/>
</dbReference>
<evidence type="ECO:0000256" key="4">
    <source>
        <dbReference type="ARBA" id="ARBA00022771"/>
    </source>
</evidence>
<comment type="function">
    <text evidence="8">Ubiquitin ligase protein which is a component of the N-end rule pathway. Recognizes and binds to proteins bearing specific N-terminal residues that are destabilizing according to the N-end rule, leading to their ubiquitination and subsequent degradation.</text>
</comment>
<protein>
    <recommendedName>
        <fullName evidence="8">E3 ubiquitin-protein ligase</fullName>
        <ecNumber evidence="8">2.3.2.27</ecNumber>
    </recommendedName>
</protein>
<dbReference type="GO" id="GO:0061630">
    <property type="term" value="F:ubiquitin protein ligase activity"/>
    <property type="evidence" value="ECO:0007669"/>
    <property type="project" value="UniProtKB-UniRule"/>
</dbReference>
<keyword evidence="3 8" id="KW-0479">Metal-binding</keyword>
<feature type="region of interest" description="Disordered" evidence="9">
    <location>
        <begin position="312"/>
        <end position="352"/>
    </location>
</feature>
<gene>
    <name evidence="11" type="ORF">FNF29_01544</name>
</gene>
<keyword evidence="12" id="KW-1185">Reference proteome</keyword>
<keyword evidence="2 8" id="KW-0808">Transferase</keyword>
<comment type="similarity">
    <text evidence="7 8">Belongs to the E3 ubiquitin-protein ligase UBR1-like family.</text>
</comment>
<evidence type="ECO:0000256" key="8">
    <source>
        <dbReference type="RuleBase" id="RU366018"/>
    </source>
</evidence>
<feature type="compositionally biased region" description="Acidic residues" evidence="9">
    <location>
        <begin position="1997"/>
        <end position="2017"/>
    </location>
</feature>
<evidence type="ECO:0000256" key="9">
    <source>
        <dbReference type="SAM" id="MobiDB-lite"/>
    </source>
</evidence>
<dbReference type="UniPathway" id="UPA00143"/>
<dbReference type="GO" id="GO:0005737">
    <property type="term" value="C:cytoplasm"/>
    <property type="evidence" value="ECO:0007669"/>
    <property type="project" value="TreeGrafter"/>
</dbReference>
<organism evidence="11 12">
    <name type="scientific">Cafeteria roenbergensis</name>
    <name type="common">Marine flagellate</name>
    <dbReference type="NCBI Taxonomy" id="33653"/>
    <lineage>
        <taxon>Eukaryota</taxon>
        <taxon>Sar</taxon>
        <taxon>Stramenopiles</taxon>
        <taxon>Bigyra</taxon>
        <taxon>Opalozoa</taxon>
        <taxon>Bicosoecida</taxon>
        <taxon>Cafeteriaceae</taxon>
        <taxon>Cafeteria</taxon>
    </lineage>
</organism>
<sequence length="2241" mass="228390">MRRAPAPTPPGERLVSQAIEALATSGTSGPSSSGAAVAAVDAAITGGTSHAEFTSAVRAASGGESRVCGHIFKEGEMAYFSKTFSADPTCVICSKCWEPALHEGTEWTAYRTGGGMCDVGDAEAIDPVCWPARYRRFVDGSQAAPDPIDALDEGTRERLTVVSKAAVAFVARTMAELRNAHEVEATVARLAAGGTAGGMHPEADAPFHGGADPSEGGVVVSPRPWTTLSLGAREDDEGAAAKRPRQASKPAGPEDQAECSVAVVLHDDDYHTYDDVANALAAAGIAHTMDLTGRVDEEGEAEVAFGSLERGQAAAAGTTSSDGGAAPPAGSPAAAAEASAAPDADRAQPASRDVSACLPAAVRRAVEAAGNAGLLTSLESAALNARAGVAVRIVKQLVWLAGTCEACADIVARALAPASAEPDTVPEPATAAATAATGAAAASTGDASASPEGSLQPLALLFQLESRSRRTLRAALSDLYAELLRRPSFRRPFAAAFASSYRQVALDWVRGVGSSKGSFHDQAVQALTTPSIARALAASAASPRLVAAVLRDAMECSAGKSVPEVEVDPASVIIAHMRYSRVGMDLTYLAGTPGASQAFIRDEEAVRCVAQALGRLHGGLPFTRKSGEAIAFADPKGLKLLNAGISLGHCVSSVLEAAFLGPAATEEEQRAAEAAARVLPSMREAGAAALRQLRASRPGADAAVHAPAMGVLAPADVSRALHVLTKEVMGRVRLASLKGTGHPASRGMEERVDAAAMRARETAIQTATMMGRLGIALTPELRAAALQPVRTELVRAGEPVRDVAAAPRDVVLERAVETRGEEAQPPREFQSGGALVSSMSLKAADLDKIPVSMLVPMHTALGSAAQMAAVAFAGSPDAGSVLEGIRKAAAELPGLPAAALIEHPLRALIVARRACRGDLVRNGEVVESFGVNSLELPQASVLGDPARACIAAAVACDAVSPSEAALMLFERHGALGTLLGEPSDEAMKGIRERCERDGDVEAREGQAAADAFALLAQIAVDALPAVPSQERGSERRASMSARGGSTAASAEAFQDSPRSCPQRVAALHTKERLRLRVLHALAVGPSPGSALSKAATGLFRYAKQVQEDAVDDALASLATFREPTGMAAGMFALRPDRWADVNLFHAHIPGRDLPKVLDEWSTQRQRWRSALAANRPELAEWGGKTAIVSARPASAAAAAAASALAAVAGPEAASDGAAVATASFVPAGLLVRFAAETAPPPPACVPAFAPARRLLHTPEVGLALRSVLRDACGRVAALATPAALRAALHVLSLALHVWPRGAAVGAAPAPGQPSPALRPVPESDFGVSCSTTSEEELDRFVESLLRVAPRGASWDEPVALRAGTAESANAAAARRRAGGSVVSLLGVIVKAQTSEAAASAGSETAADAARASGDARSGAGGSTQVAVSQEAREAAAWCLRAMAELPHERLRAAAQAVIRPIADDASSAEKERRRMNAFAVAKRRAIRRAFRAIREAQARFFGVEAKDIPRNPAAREAGSDSGATGAGGKSGLAGKAGKAAVPWRTAAGASGASCSEQGRDSAGASTTSASGIKRSLSQLAGIVAAVEGLVLMLPGILQVGPVEPTGCLGASAALAKGPASPHLSAAPSASPPMGAAGSAGLTPLGSSLSAGALAPAEVDPHTALIPGVPALSARQAQPLGAAMFTTSRCVVLGLAEMAISSDQMEAWRDGLAPVSRICLDMACAWGDAKAIADVAGCAIGQSVADELRSATTPLPELATTDPMPLAASSVRGASLSIACKAVVALLAARDAAGVALHSLASAALPPSPLTAGAAAFISLLAGDPSHAEAVCKRTQDPGAESAATAGSAKALRGSAWAVAGSLAVAAARTLLCLSAPGADQSQLTPAVAMSLLRSVVAESELQDRLGRADIATGLIQLPSAFDELCTMVTAATTKGAAGFAEQGSAAGASQPDAPPAGAPTGSSPASPGQDAAEAGDFADDQAALLEAVLAQGFDVVDGSDDDDDHDDDDDDDDDDEDGSGHDESSSGDEDDEEDEDEEDDDGEDGLMMDAMLAGQQEGADPAALLAFFQEMNAGGMGAGQPMGVPLDMGPGDDSSSEDSSSEDEHGGAGGRRRRSDLGFAVCLLTGTLVKAARVEPSVRVQMGRVGECTRFANLFLGGVGVFLLLSSSQILLVDHGRAAFAPSIYVDRRGEPDPNLRRGVPLRLSEHRYAHLMNAVAQGRVWRELERARRGIYSILINDAL</sequence>
<evidence type="ECO:0000256" key="7">
    <source>
        <dbReference type="ARBA" id="ARBA00046341"/>
    </source>
</evidence>
<dbReference type="GO" id="GO:0071596">
    <property type="term" value="P:ubiquitin-dependent protein catabolic process via the N-end rule pathway"/>
    <property type="evidence" value="ECO:0007669"/>
    <property type="project" value="UniProtKB-UniRule"/>
</dbReference>
<dbReference type="EMBL" id="VLTN01000006">
    <property type="protein sequence ID" value="KAA0155627.1"/>
    <property type="molecule type" value="Genomic_DNA"/>
</dbReference>
<evidence type="ECO:0000256" key="2">
    <source>
        <dbReference type="ARBA" id="ARBA00022679"/>
    </source>
</evidence>
<keyword evidence="6 8" id="KW-0862">Zinc</keyword>
<evidence type="ECO:0000259" key="10">
    <source>
        <dbReference type="SMART" id="SM00396"/>
    </source>
</evidence>
<feature type="region of interest" description="Disordered" evidence="9">
    <location>
        <begin position="1511"/>
        <end position="1534"/>
    </location>
</feature>
<evidence type="ECO:0000313" key="12">
    <source>
        <dbReference type="Proteomes" id="UP000323011"/>
    </source>
</evidence>
<dbReference type="Gene3D" id="2.10.110.30">
    <property type="match status" value="1"/>
</dbReference>
<evidence type="ECO:0000256" key="3">
    <source>
        <dbReference type="ARBA" id="ARBA00022723"/>
    </source>
</evidence>
<feature type="domain" description="UBR-type" evidence="10">
    <location>
        <begin position="66"/>
        <end position="133"/>
    </location>
</feature>
<feature type="region of interest" description="Disordered" evidence="9">
    <location>
        <begin position="1304"/>
        <end position="1329"/>
    </location>
</feature>
<feature type="region of interest" description="Disordered" evidence="9">
    <location>
        <begin position="196"/>
        <end position="258"/>
    </location>
</feature>
<evidence type="ECO:0000256" key="6">
    <source>
        <dbReference type="ARBA" id="ARBA00022833"/>
    </source>
</evidence>
<proteinExistence type="inferred from homology"/>
<dbReference type="InterPro" id="IPR044046">
    <property type="entry name" value="E3_ligase_UBR-like_C"/>
</dbReference>
<name>A0A5A8CT34_CAFRO</name>
<dbReference type="SMART" id="SM00396">
    <property type="entry name" value="ZnF_UBR1"/>
    <property type="match status" value="1"/>
</dbReference>
<dbReference type="InterPro" id="IPR003126">
    <property type="entry name" value="Znf_UBR"/>
</dbReference>
<evidence type="ECO:0000313" key="11">
    <source>
        <dbReference type="EMBL" id="KAA0155627.1"/>
    </source>
</evidence>
<dbReference type="PANTHER" id="PTHR21497:SF24">
    <property type="entry name" value="E3 UBIQUITIN-PROTEIN LIGASE UBR1"/>
    <property type="match status" value="1"/>
</dbReference>
<dbReference type="Pfam" id="PF22960">
    <property type="entry name" value="WHD_UBR1"/>
    <property type="match status" value="1"/>
</dbReference>
<dbReference type="InterPro" id="IPR039164">
    <property type="entry name" value="UBR1-like"/>
</dbReference>
<feature type="region of interest" description="Disordered" evidence="9">
    <location>
        <begin position="1995"/>
        <end position="2045"/>
    </location>
</feature>
<comment type="pathway">
    <text evidence="8">Protein modification; protein ubiquitination.</text>
</comment>
<dbReference type="GO" id="GO:0000151">
    <property type="term" value="C:ubiquitin ligase complex"/>
    <property type="evidence" value="ECO:0007669"/>
    <property type="project" value="TreeGrafter"/>
</dbReference>
<dbReference type="Pfam" id="PF02207">
    <property type="entry name" value="zf-UBR"/>
    <property type="match status" value="1"/>
</dbReference>
<dbReference type="InterPro" id="IPR055194">
    <property type="entry name" value="UBR1-like_WH"/>
</dbReference>
<accession>A0A5A8CT34</accession>
<dbReference type="GO" id="GO:0008270">
    <property type="term" value="F:zinc ion binding"/>
    <property type="evidence" value="ECO:0007669"/>
    <property type="project" value="UniProtKB-UniRule"/>
</dbReference>
<keyword evidence="4 8" id="KW-0863">Zinc-finger</keyword>
<dbReference type="PANTHER" id="PTHR21497">
    <property type="entry name" value="UBIQUITIN LIGASE E3 ALPHA-RELATED"/>
    <property type="match status" value="1"/>
</dbReference>
<feature type="region of interest" description="Disordered" evidence="9">
    <location>
        <begin position="1026"/>
        <end position="1059"/>
    </location>
</feature>
<feature type="region of interest" description="Disordered" evidence="9">
    <location>
        <begin position="2076"/>
        <end position="2112"/>
    </location>
</feature>
<feature type="compositionally biased region" description="Acidic residues" evidence="9">
    <location>
        <begin position="2025"/>
        <end position="2045"/>
    </location>
</feature>
<dbReference type="EC" id="2.3.2.27" evidence="8"/>
<dbReference type="GO" id="GO:0016567">
    <property type="term" value="P:protein ubiquitination"/>
    <property type="evidence" value="ECO:0007669"/>
    <property type="project" value="UniProtKB-UniRule"/>
</dbReference>
<feature type="region of interest" description="Disordered" evidence="9">
    <location>
        <begin position="1549"/>
        <end position="1569"/>
    </location>
</feature>
<reference evidence="11 12" key="1">
    <citation type="submission" date="2019-07" db="EMBL/GenBank/DDBJ databases">
        <title>Genomes of Cafeteria roenbergensis.</title>
        <authorList>
            <person name="Fischer M.G."/>
            <person name="Hackl T."/>
            <person name="Roman M."/>
        </authorList>
    </citation>
    <scope>NUCLEOTIDE SEQUENCE [LARGE SCALE GENOMIC DNA]</scope>
    <source>
        <strain evidence="11 12">BVI</strain>
    </source>
</reference>
<feature type="compositionally biased region" description="Low complexity" evidence="9">
    <location>
        <begin position="313"/>
        <end position="351"/>
    </location>
</feature>
<feature type="region of interest" description="Disordered" evidence="9">
    <location>
        <begin position="1942"/>
        <end position="1973"/>
    </location>
</feature>
<evidence type="ECO:0000256" key="5">
    <source>
        <dbReference type="ARBA" id="ARBA00022786"/>
    </source>
</evidence>
<comment type="caution">
    <text evidence="11">The sequence shown here is derived from an EMBL/GenBank/DDBJ whole genome shotgun (WGS) entry which is preliminary data.</text>
</comment>
<feature type="compositionally biased region" description="Low complexity" evidence="9">
    <location>
        <begin position="1958"/>
        <end position="1968"/>
    </location>
</feature>